<dbReference type="SUPFAM" id="SSF57180">
    <property type="entry name" value="Cellulose-binding domain"/>
    <property type="match status" value="1"/>
</dbReference>
<dbReference type="InterPro" id="IPR000757">
    <property type="entry name" value="Beta-glucanase-like"/>
</dbReference>
<dbReference type="Pfam" id="PF00734">
    <property type="entry name" value="CBM_1"/>
    <property type="match status" value="1"/>
</dbReference>
<dbReference type="PANTHER" id="PTHR38121">
    <property type="entry name" value="GH16 DOMAIN-CONTAINING PROTEIN"/>
    <property type="match status" value="1"/>
</dbReference>
<keyword evidence="7" id="KW-1185">Reference proteome</keyword>
<dbReference type="AlphaFoldDB" id="A0AAX6MMY2"/>
<dbReference type="Proteomes" id="UP001369815">
    <property type="component" value="Unassembled WGS sequence"/>
</dbReference>
<dbReference type="CDD" id="cd00413">
    <property type="entry name" value="Glyco_hydrolase_16"/>
    <property type="match status" value="1"/>
</dbReference>
<feature type="signal peptide" evidence="3">
    <location>
        <begin position="1"/>
        <end position="23"/>
    </location>
</feature>
<evidence type="ECO:0000313" key="6">
    <source>
        <dbReference type="EMBL" id="KAK6953979.1"/>
    </source>
</evidence>
<dbReference type="GO" id="GO:0030248">
    <property type="term" value="F:cellulose binding"/>
    <property type="evidence" value="ECO:0007669"/>
    <property type="project" value="InterPro"/>
</dbReference>
<proteinExistence type="predicted"/>
<feature type="chain" id="PRO_5043780440" evidence="3">
    <location>
        <begin position="24"/>
        <end position="407"/>
    </location>
</feature>
<dbReference type="GO" id="GO:0005576">
    <property type="term" value="C:extracellular region"/>
    <property type="evidence" value="ECO:0007669"/>
    <property type="project" value="InterPro"/>
</dbReference>
<name>A0AAX6MMY2_9PEZI</name>
<gene>
    <name evidence="6" type="ORF">Daesc_003941</name>
</gene>
<dbReference type="InterPro" id="IPR035971">
    <property type="entry name" value="CBD_sf"/>
</dbReference>
<accession>A0AAX6MMY2</accession>
<evidence type="ECO:0000256" key="3">
    <source>
        <dbReference type="SAM" id="SignalP"/>
    </source>
</evidence>
<evidence type="ECO:0000313" key="7">
    <source>
        <dbReference type="Proteomes" id="UP001369815"/>
    </source>
</evidence>
<dbReference type="Pfam" id="PF00722">
    <property type="entry name" value="Glyco_hydro_16"/>
    <property type="match status" value="1"/>
</dbReference>
<reference evidence="6 7" key="1">
    <citation type="journal article" date="2024" name="Front Chem Biol">
        <title>Unveiling the potential of Daldinia eschscholtzii MFLUCC 19-0629 through bioactivity and bioinformatics studies for enhanced sustainable agriculture production.</title>
        <authorList>
            <person name="Brooks S."/>
            <person name="Weaver J.A."/>
            <person name="Klomchit A."/>
            <person name="Alharthi S.A."/>
            <person name="Onlamun T."/>
            <person name="Nurani R."/>
            <person name="Vong T.K."/>
            <person name="Alberti F."/>
            <person name="Greco C."/>
        </authorList>
    </citation>
    <scope>NUCLEOTIDE SEQUENCE [LARGE SCALE GENOMIC DNA]</scope>
    <source>
        <strain evidence="6">MFLUCC 19-0629</strain>
    </source>
</reference>
<feature type="region of interest" description="Disordered" evidence="2">
    <location>
        <begin position="348"/>
        <end position="367"/>
    </location>
</feature>
<sequence length="407" mass="44769">MAHNWGFTTALVAIFSAITAVGAQNYPLVTDSRCNCYRTNTTTAHYFTHHRFFDFREQTQHIRVPAPINDPQGAADAPVSNNYFNDPAWTSVWSIQTWNNSALMNGSSDVTGSDATVLMVNSANNIYFDKNSDLRASSKTYLVMRTMRHDNFQSAAEIESVSLGYRYLSIRMYARTRGAPGAVTAMFTFREAPQIAQVQEADLEVRTVDPRYSIQYTNQPSWNETGDIPQATRNVSLPNRVDWSDWQYHRMDWTPGSTSWFVDGQLMSSIQFQAPRDASRIMFNSWSDGGSWSGNMTVGQSAEMQIQWIDIVYNSTDPAPGNPWTNPGAGGSCANTCSIDLTSKTGTPVLISGPQGGQPGQPPAPGGGHACTSAKYGQCAGKTWNGCTACAAGTTCRFQNDYYSQCL</sequence>
<dbReference type="PROSITE" id="PS51164">
    <property type="entry name" value="CBM1_2"/>
    <property type="match status" value="1"/>
</dbReference>
<dbReference type="PANTHER" id="PTHR38121:SF4">
    <property type="entry name" value="GH16 DOMAIN-CONTAINING PROTEIN-RELATED"/>
    <property type="match status" value="1"/>
</dbReference>
<evidence type="ECO:0000256" key="1">
    <source>
        <dbReference type="ARBA" id="ARBA00022729"/>
    </source>
</evidence>
<dbReference type="Gene3D" id="2.60.120.200">
    <property type="match status" value="1"/>
</dbReference>
<dbReference type="GO" id="GO:0005975">
    <property type="term" value="P:carbohydrate metabolic process"/>
    <property type="evidence" value="ECO:0007669"/>
    <property type="project" value="InterPro"/>
</dbReference>
<protein>
    <submittedName>
        <fullName evidence="6">Uncharacterized protein</fullName>
    </submittedName>
</protein>
<evidence type="ECO:0000256" key="2">
    <source>
        <dbReference type="SAM" id="MobiDB-lite"/>
    </source>
</evidence>
<dbReference type="InterPro" id="IPR013320">
    <property type="entry name" value="ConA-like_dom_sf"/>
</dbReference>
<dbReference type="InterPro" id="IPR000254">
    <property type="entry name" value="CBD"/>
</dbReference>
<comment type="caution">
    <text evidence="6">The sequence shown here is derived from an EMBL/GenBank/DDBJ whole genome shotgun (WGS) entry which is preliminary data.</text>
</comment>
<organism evidence="6 7">
    <name type="scientific">Daldinia eschscholtzii</name>
    <dbReference type="NCBI Taxonomy" id="292717"/>
    <lineage>
        <taxon>Eukaryota</taxon>
        <taxon>Fungi</taxon>
        <taxon>Dikarya</taxon>
        <taxon>Ascomycota</taxon>
        <taxon>Pezizomycotina</taxon>
        <taxon>Sordariomycetes</taxon>
        <taxon>Xylariomycetidae</taxon>
        <taxon>Xylariales</taxon>
        <taxon>Hypoxylaceae</taxon>
        <taxon>Daldinia</taxon>
    </lineage>
</organism>
<feature type="domain" description="CBM1" evidence="4">
    <location>
        <begin position="371"/>
        <end position="407"/>
    </location>
</feature>
<keyword evidence="1 3" id="KW-0732">Signal</keyword>
<evidence type="ECO:0000259" key="4">
    <source>
        <dbReference type="PROSITE" id="PS51164"/>
    </source>
</evidence>
<dbReference type="EMBL" id="JBANMG010000004">
    <property type="protein sequence ID" value="KAK6953979.1"/>
    <property type="molecule type" value="Genomic_DNA"/>
</dbReference>
<feature type="domain" description="GH16" evidence="5">
    <location>
        <begin position="70"/>
        <end position="317"/>
    </location>
</feature>
<dbReference type="SUPFAM" id="SSF49899">
    <property type="entry name" value="Concanavalin A-like lectins/glucanases"/>
    <property type="match status" value="1"/>
</dbReference>
<dbReference type="PROSITE" id="PS51762">
    <property type="entry name" value="GH16_2"/>
    <property type="match status" value="1"/>
</dbReference>
<evidence type="ECO:0000259" key="5">
    <source>
        <dbReference type="PROSITE" id="PS51762"/>
    </source>
</evidence>
<dbReference type="GO" id="GO:0004553">
    <property type="term" value="F:hydrolase activity, hydrolyzing O-glycosyl compounds"/>
    <property type="evidence" value="ECO:0007669"/>
    <property type="project" value="InterPro"/>
</dbReference>
<dbReference type="SMART" id="SM00236">
    <property type="entry name" value="fCBD"/>
    <property type="match status" value="1"/>
</dbReference>